<dbReference type="Proteomes" id="UP000092444">
    <property type="component" value="Unassembled WGS sequence"/>
</dbReference>
<dbReference type="AlphaFoldDB" id="A0A1B0GCT7"/>
<proteinExistence type="predicted"/>
<dbReference type="VEuPathDB" id="VectorBase:GMOY011113"/>
<dbReference type="EnsemblMetazoa" id="GMOY011113-RA">
    <property type="protein sequence ID" value="GMOY011113-PA"/>
    <property type="gene ID" value="GMOY011113"/>
</dbReference>
<evidence type="ECO:0000313" key="2">
    <source>
        <dbReference type="Proteomes" id="UP000092444"/>
    </source>
</evidence>
<name>A0A1B0GCT7_GLOMM</name>
<accession>A0A1B0GCT7</accession>
<reference evidence="1" key="1">
    <citation type="submission" date="2020-05" db="UniProtKB">
        <authorList>
            <consortium name="EnsemblMetazoa"/>
        </authorList>
    </citation>
    <scope>IDENTIFICATION</scope>
    <source>
        <strain evidence="1">Yale</strain>
    </source>
</reference>
<keyword evidence="2" id="KW-1185">Reference proteome</keyword>
<evidence type="ECO:0000313" key="1">
    <source>
        <dbReference type="EnsemblMetazoa" id="GMOY011113-PA"/>
    </source>
</evidence>
<dbReference type="EMBL" id="CCAG010002229">
    <property type="status" value="NOT_ANNOTATED_CDS"/>
    <property type="molecule type" value="Genomic_DNA"/>
</dbReference>
<protein>
    <submittedName>
        <fullName evidence="1">Uncharacterized protein</fullName>
    </submittedName>
</protein>
<organism evidence="1 2">
    <name type="scientific">Glossina morsitans morsitans</name>
    <name type="common">Savannah tsetse fly</name>
    <dbReference type="NCBI Taxonomy" id="37546"/>
    <lineage>
        <taxon>Eukaryota</taxon>
        <taxon>Metazoa</taxon>
        <taxon>Ecdysozoa</taxon>
        <taxon>Arthropoda</taxon>
        <taxon>Hexapoda</taxon>
        <taxon>Insecta</taxon>
        <taxon>Pterygota</taxon>
        <taxon>Neoptera</taxon>
        <taxon>Endopterygota</taxon>
        <taxon>Diptera</taxon>
        <taxon>Brachycera</taxon>
        <taxon>Muscomorpha</taxon>
        <taxon>Hippoboscoidea</taxon>
        <taxon>Glossinidae</taxon>
        <taxon>Glossina</taxon>
    </lineage>
</organism>
<sequence length="254" mass="29872">MSENINCTDPENKIKRNLNLDILTFMQLDVMATWLTNETNELYREFLNKTQFVREQEVAISANETELQKLLANIKRLEKISAEVTFEIKQWDRLLDKSCETVKPKLGKYYQEKLKKLIPYIVEKGRGAYESVRYISRQTGGEQPLSNLKQIFKDYRLGKGERDKWLEMLLSTEFALSNLKDLSDDVRELQKCVELSSSPYKIIFQILDYQREVLCNTEKNLDLMLDKIEYVTELHSRLLKAIVKDEKPCLTVNE</sequence>
<dbReference type="EMBL" id="CCAG010002230">
    <property type="status" value="NOT_ANNOTATED_CDS"/>
    <property type="molecule type" value="Genomic_DNA"/>
</dbReference>